<keyword evidence="3" id="KW-1185">Reference proteome</keyword>
<evidence type="ECO:0000313" key="3">
    <source>
        <dbReference type="Proteomes" id="UP000030351"/>
    </source>
</evidence>
<name>A0A0A3ZDY2_9GAMM</name>
<accession>A0A0A3ZDY2</accession>
<comment type="caution">
    <text evidence="2">The sequence shown here is derived from an EMBL/GenBank/DDBJ whole genome shotgun (WGS) entry which is preliminary data.</text>
</comment>
<proteinExistence type="predicted"/>
<evidence type="ECO:0000259" key="1">
    <source>
        <dbReference type="Pfam" id="PF18593"/>
    </source>
</evidence>
<sequence>MIYSYLDHLMGAYLNQDYDLSGETITDVVQCYIDSEGPEMSSGLATDCHKFLEETDIEGKFRELYSSDFDPSLWGITAKEFLVNTRQLAHN</sequence>
<organism evidence="2 3">
    <name type="scientific">Erwinia typographi</name>
    <dbReference type="NCBI Taxonomy" id="371042"/>
    <lineage>
        <taxon>Bacteria</taxon>
        <taxon>Pseudomonadati</taxon>
        <taxon>Pseudomonadota</taxon>
        <taxon>Gammaproteobacteria</taxon>
        <taxon>Enterobacterales</taxon>
        <taxon>Erwiniaceae</taxon>
        <taxon>Erwinia</taxon>
    </lineage>
</organism>
<feature type="domain" description="CdiI immunity protein" evidence="1">
    <location>
        <begin position="3"/>
        <end position="87"/>
    </location>
</feature>
<protein>
    <recommendedName>
        <fullName evidence="1">CdiI immunity protein domain-containing protein</fullName>
    </recommendedName>
</protein>
<dbReference type="Pfam" id="PF18593">
    <property type="entry name" value="CdiI_2"/>
    <property type="match status" value="1"/>
</dbReference>
<gene>
    <name evidence="2" type="ORF">NG99_00445</name>
</gene>
<reference evidence="2 3" key="1">
    <citation type="submission" date="2014-10" db="EMBL/GenBank/DDBJ databases">
        <title>Genome sequence of Erwinia typographi M043b.</title>
        <authorList>
            <person name="Chan K.-G."/>
            <person name="Tan W.-S."/>
        </authorList>
    </citation>
    <scope>NUCLEOTIDE SEQUENCE [LARGE SCALE GENOMIC DNA]</scope>
    <source>
        <strain evidence="2 3">M043b</strain>
    </source>
</reference>
<evidence type="ECO:0000313" key="2">
    <source>
        <dbReference type="EMBL" id="KGT96014.1"/>
    </source>
</evidence>
<dbReference type="InterPro" id="IPR041129">
    <property type="entry name" value="CdiI_2"/>
</dbReference>
<dbReference type="Proteomes" id="UP000030351">
    <property type="component" value="Unassembled WGS sequence"/>
</dbReference>
<dbReference type="OrthoDB" id="6624269at2"/>
<dbReference type="AlphaFoldDB" id="A0A0A3ZDY2"/>
<dbReference type="EMBL" id="JRUQ01000004">
    <property type="protein sequence ID" value="KGT96014.1"/>
    <property type="molecule type" value="Genomic_DNA"/>
</dbReference>
<dbReference type="RefSeq" id="WP_034887258.1">
    <property type="nucleotide sequence ID" value="NZ_JRUQ01000004.1"/>
</dbReference>